<dbReference type="EMBL" id="GBRH01223729">
    <property type="protein sequence ID" value="JAD74166.1"/>
    <property type="molecule type" value="Transcribed_RNA"/>
</dbReference>
<proteinExistence type="predicted"/>
<sequence>MGVRYLASSCLMMLSSPFLKDVTNKVQAWGI</sequence>
<name>A0A0A9CF31_ARUDO</name>
<accession>A0A0A9CF31</accession>
<reference evidence="1" key="1">
    <citation type="submission" date="2014-09" db="EMBL/GenBank/DDBJ databases">
        <authorList>
            <person name="Magalhaes I.L.F."/>
            <person name="Oliveira U."/>
            <person name="Santos F.R."/>
            <person name="Vidigal T.H.D.A."/>
            <person name="Brescovit A.D."/>
            <person name="Santos A.J."/>
        </authorList>
    </citation>
    <scope>NUCLEOTIDE SEQUENCE</scope>
    <source>
        <tissue evidence="1">Shoot tissue taken approximately 20 cm above the soil surface</tissue>
    </source>
</reference>
<reference evidence="1" key="2">
    <citation type="journal article" date="2015" name="Data Brief">
        <title>Shoot transcriptome of the giant reed, Arundo donax.</title>
        <authorList>
            <person name="Barrero R.A."/>
            <person name="Guerrero F.D."/>
            <person name="Moolhuijzen P."/>
            <person name="Goolsby J.A."/>
            <person name="Tidwell J."/>
            <person name="Bellgard S.E."/>
            <person name="Bellgard M.I."/>
        </authorList>
    </citation>
    <scope>NUCLEOTIDE SEQUENCE</scope>
    <source>
        <tissue evidence="1">Shoot tissue taken approximately 20 cm above the soil surface</tissue>
    </source>
</reference>
<protein>
    <submittedName>
        <fullName evidence="1">Uncharacterized protein</fullName>
    </submittedName>
</protein>
<dbReference type="AlphaFoldDB" id="A0A0A9CF31"/>
<evidence type="ECO:0000313" key="1">
    <source>
        <dbReference type="EMBL" id="JAD74166.1"/>
    </source>
</evidence>
<organism evidence="1">
    <name type="scientific">Arundo donax</name>
    <name type="common">Giant reed</name>
    <name type="synonym">Donax arundinaceus</name>
    <dbReference type="NCBI Taxonomy" id="35708"/>
    <lineage>
        <taxon>Eukaryota</taxon>
        <taxon>Viridiplantae</taxon>
        <taxon>Streptophyta</taxon>
        <taxon>Embryophyta</taxon>
        <taxon>Tracheophyta</taxon>
        <taxon>Spermatophyta</taxon>
        <taxon>Magnoliopsida</taxon>
        <taxon>Liliopsida</taxon>
        <taxon>Poales</taxon>
        <taxon>Poaceae</taxon>
        <taxon>PACMAD clade</taxon>
        <taxon>Arundinoideae</taxon>
        <taxon>Arundineae</taxon>
        <taxon>Arundo</taxon>
    </lineage>
</organism>